<dbReference type="AlphaFoldDB" id="A0A2A5W6Z7"/>
<reference evidence="1 2" key="1">
    <citation type="submission" date="2017-08" db="EMBL/GenBank/DDBJ databases">
        <title>Fine stratification of microbial communities through a metagenomic profile of the photic zone.</title>
        <authorList>
            <person name="Haro-Moreno J.M."/>
            <person name="Lopez-Perez M."/>
            <person name="De La Torre J."/>
            <person name="Picazo A."/>
            <person name="Camacho A."/>
            <person name="Rodriguez-Valera F."/>
        </authorList>
    </citation>
    <scope>NUCLEOTIDE SEQUENCE [LARGE SCALE GENOMIC DNA]</scope>
    <source>
        <strain evidence="1">MED-G28</strain>
    </source>
</reference>
<protein>
    <submittedName>
        <fullName evidence="1">Uncharacterized protein</fullName>
    </submittedName>
</protein>
<dbReference type="EMBL" id="NTJZ01000018">
    <property type="protein sequence ID" value="PDH32305.1"/>
    <property type="molecule type" value="Genomic_DNA"/>
</dbReference>
<evidence type="ECO:0000313" key="1">
    <source>
        <dbReference type="EMBL" id="PDH32305.1"/>
    </source>
</evidence>
<name>A0A2A5W6Z7_9GAMM</name>
<organism evidence="1 2">
    <name type="scientific">OM182 bacterium MED-G28</name>
    <dbReference type="NCBI Taxonomy" id="1986256"/>
    <lineage>
        <taxon>Bacteria</taxon>
        <taxon>Pseudomonadati</taxon>
        <taxon>Pseudomonadota</taxon>
        <taxon>Gammaproteobacteria</taxon>
        <taxon>OMG group</taxon>
        <taxon>OM182 clade</taxon>
    </lineage>
</organism>
<gene>
    <name evidence="1" type="ORF">CNF02_12195</name>
</gene>
<sequence length="73" mass="8170">MEKGFTRLFYLGIFTILSFFSWLASAAEEQIEEILIVGDQLFRDTANVSPTSVITAEELTAINMSTVEDALTY</sequence>
<feature type="non-terminal residue" evidence="1">
    <location>
        <position position="73"/>
    </location>
</feature>
<dbReference type="Proteomes" id="UP000219329">
    <property type="component" value="Unassembled WGS sequence"/>
</dbReference>
<proteinExistence type="predicted"/>
<evidence type="ECO:0000313" key="2">
    <source>
        <dbReference type="Proteomes" id="UP000219329"/>
    </source>
</evidence>
<accession>A0A2A5W6Z7</accession>
<comment type="caution">
    <text evidence="1">The sequence shown here is derived from an EMBL/GenBank/DDBJ whole genome shotgun (WGS) entry which is preliminary data.</text>
</comment>